<accession>A0ABW2TKQ1</accession>
<proteinExistence type="predicted"/>
<gene>
    <name evidence="1" type="ORF">ACFQV2_10930</name>
</gene>
<reference evidence="2" key="1">
    <citation type="journal article" date="2019" name="Int. J. Syst. Evol. Microbiol.">
        <title>The Global Catalogue of Microorganisms (GCM) 10K type strain sequencing project: providing services to taxonomists for standard genome sequencing and annotation.</title>
        <authorList>
            <consortium name="The Broad Institute Genomics Platform"/>
            <consortium name="The Broad Institute Genome Sequencing Center for Infectious Disease"/>
            <person name="Wu L."/>
            <person name="Ma J."/>
        </authorList>
    </citation>
    <scope>NUCLEOTIDE SEQUENCE [LARGE SCALE GENOMIC DNA]</scope>
    <source>
        <strain evidence="2">JCM 17695</strain>
    </source>
</reference>
<name>A0ABW2TKQ1_9PSEU</name>
<comment type="caution">
    <text evidence="1">The sequence shown here is derived from an EMBL/GenBank/DDBJ whole genome shotgun (WGS) entry which is preliminary data.</text>
</comment>
<protein>
    <submittedName>
        <fullName evidence="1">Uncharacterized protein</fullName>
    </submittedName>
</protein>
<organism evidence="1 2">
    <name type="scientific">Actinokineospora soli</name>
    <dbReference type="NCBI Taxonomy" id="1048753"/>
    <lineage>
        <taxon>Bacteria</taxon>
        <taxon>Bacillati</taxon>
        <taxon>Actinomycetota</taxon>
        <taxon>Actinomycetes</taxon>
        <taxon>Pseudonocardiales</taxon>
        <taxon>Pseudonocardiaceae</taxon>
        <taxon>Actinokineospora</taxon>
    </lineage>
</organism>
<keyword evidence="2" id="KW-1185">Reference proteome</keyword>
<evidence type="ECO:0000313" key="1">
    <source>
        <dbReference type="EMBL" id="MFC7613991.1"/>
    </source>
</evidence>
<evidence type="ECO:0000313" key="2">
    <source>
        <dbReference type="Proteomes" id="UP001596512"/>
    </source>
</evidence>
<sequence>MTGVDENPVSGEAGRFRGHACGRWAVVDPLPPGKHTVEVRGRGPSFEVDVDYVLTVVGL</sequence>
<dbReference type="EMBL" id="JBHTEY010000004">
    <property type="protein sequence ID" value="MFC7613991.1"/>
    <property type="molecule type" value="Genomic_DNA"/>
</dbReference>
<dbReference type="Proteomes" id="UP001596512">
    <property type="component" value="Unassembled WGS sequence"/>
</dbReference>